<dbReference type="PROSITE" id="PS50896">
    <property type="entry name" value="LISH"/>
    <property type="match status" value="1"/>
</dbReference>
<keyword evidence="3" id="KW-1003">Cell membrane</keyword>
<dbReference type="Pfam" id="PF00001">
    <property type="entry name" value="7tm_1"/>
    <property type="match status" value="1"/>
</dbReference>
<evidence type="ECO:0000256" key="9">
    <source>
        <dbReference type="ARBA" id="ARBA00023157"/>
    </source>
</evidence>
<feature type="transmembrane region" description="Helical" evidence="15">
    <location>
        <begin position="749"/>
        <end position="771"/>
    </location>
</feature>
<protein>
    <recommendedName>
        <fullName evidence="16">G-protein coupled receptors family 1 profile domain-containing protein</fullName>
    </recommendedName>
</protein>
<dbReference type="Gene3D" id="1.20.960.40">
    <property type="match status" value="1"/>
</dbReference>
<evidence type="ECO:0000256" key="13">
    <source>
        <dbReference type="RuleBase" id="RU000688"/>
    </source>
</evidence>
<dbReference type="GO" id="GO:0034453">
    <property type="term" value="P:microtubule anchoring"/>
    <property type="evidence" value="ECO:0007669"/>
    <property type="project" value="InterPro"/>
</dbReference>
<proteinExistence type="inferred from homology"/>
<feature type="compositionally biased region" description="Acidic residues" evidence="14">
    <location>
        <begin position="216"/>
        <end position="228"/>
    </location>
</feature>
<feature type="transmembrane region" description="Helical" evidence="15">
    <location>
        <begin position="609"/>
        <end position="631"/>
    </location>
</feature>
<dbReference type="SUPFAM" id="SSF81321">
    <property type="entry name" value="Family A G protein-coupled receptor-like"/>
    <property type="match status" value="1"/>
</dbReference>
<name>A0A8K1GFB9_9PASS</name>
<dbReference type="Proteomes" id="UP000796761">
    <property type="component" value="Unassembled WGS sequence"/>
</dbReference>
<organism evidence="17 18">
    <name type="scientific">Zosterops borbonicus</name>
    <dbReference type="NCBI Taxonomy" id="364589"/>
    <lineage>
        <taxon>Eukaryota</taxon>
        <taxon>Metazoa</taxon>
        <taxon>Chordata</taxon>
        <taxon>Craniata</taxon>
        <taxon>Vertebrata</taxon>
        <taxon>Euteleostomi</taxon>
        <taxon>Archelosauria</taxon>
        <taxon>Archosauria</taxon>
        <taxon>Dinosauria</taxon>
        <taxon>Saurischia</taxon>
        <taxon>Theropoda</taxon>
        <taxon>Coelurosauria</taxon>
        <taxon>Aves</taxon>
        <taxon>Neognathae</taxon>
        <taxon>Neoaves</taxon>
        <taxon>Telluraves</taxon>
        <taxon>Australaves</taxon>
        <taxon>Passeriformes</taxon>
        <taxon>Sylvioidea</taxon>
        <taxon>Zosteropidae</taxon>
        <taxon>Zosterops</taxon>
    </lineage>
</organism>
<keyword evidence="4 13" id="KW-0812">Transmembrane</keyword>
<evidence type="ECO:0000256" key="3">
    <source>
        <dbReference type="ARBA" id="ARBA00022475"/>
    </source>
</evidence>
<evidence type="ECO:0000256" key="2">
    <source>
        <dbReference type="ARBA" id="ARBA00004651"/>
    </source>
</evidence>
<evidence type="ECO:0000256" key="12">
    <source>
        <dbReference type="ARBA" id="ARBA00023224"/>
    </source>
</evidence>
<dbReference type="PRINTS" id="PR00657">
    <property type="entry name" value="CCCHEMOKINER"/>
</dbReference>
<dbReference type="EMBL" id="SWJQ01000283">
    <property type="protein sequence ID" value="TRZ17158.1"/>
    <property type="molecule type" value="Genomic_DNA"/>
</dbReference>
<gene>
    <name evidence="17" type="ORF">HGM15179_009953</name>
</gene>
<dbReference type="CDD" id="cd15172">
    <property type="entry name" value="7tmA_CCR6"/>
    <property type="match status" value="1"/>
</dbReference>
<dbReference type="InterPro" id="IPR017452">
    <property type="entry name" value="GPCR_Rhodpsn_7TM"/>
</dbReference>
<evidence type="ECO:0000256" key="1">
    <source>
        <dbReference type="ARBA" id="ARBA00004412"/>
    </source>
</evidence>
<feature type="transmembrane region" description="Helical" evidence="15">
    <location>
        <begin position="663"/>
        <end position="684"/>
    </location>
</feature>
<evidence type="ECO:0000256" key="6">
    <source>
        <dbReference type="ARBA" id="ARBA00022989"/>
    </source>
</evidence>
<feature type="region of interest" description="Disordered" evidence="14">
    <location>
        <begin position="299"/>
        <end position="328"/>
    </location>
</feature>
<keyword evidence="6 15" id="KW-1133">Transmembrane helix</keyword>
<dbReference type="PRINTS" id="PR00237">
    <property type="entry name" value="GPCRRHODOPSN"/>
</dbReference>
<keyword evidence="18" id="KW-1185">Reference proteome</keyword>
<dbReference type="GO" id="GO:0019957">
    <property type="term" value="F:C-C chemokine binding"/>
    <property type="evidence" value="ECO:0007669"/>
    <property type="project" value="TreeGrafter"/>
</dbReference>
<dbReference type="GO" id="GO:0005769">
    <property type="term" value="C:early endosome"/>
    <property type="evidence" value="ECO:0007669"/>
    <property type="project" value="UniProtKB-SubCell"/>
</dbReference>
<evidence type="ECO:0000256" key="5">
    <source>
        <dbReference type="ARBA" id="ARBA00022753"/>
    </source>
</evidence>
<dbReference type="GO" id="GO:0019722">
    <property type="term" value="P:calcium-mediated signaling"/>
    <property type="evidence" value="ECO:0007669"/>
    <property type="project" value="TreeGrafter"/>
</dbReference>
<keyword evidence="7 13" id="KW-0297">G-protein coupled receptor</keyword>
<comment type="similarity">
    <text evidence="13">Belongs to the G-protein coupled receptor 1 family.</text>
</comment>
<keyword evidence="12 13" id="KW-0807">Transducer</keyword>
<dbReference type="GO" id="GO:0009897">
    <property type="term" value="C:external side of plasma membrane"/>
    <property type="evidence" value="ECO:0007669"/>
    <property type="project" value="TreeGrafter"/>
</dbReference>
<dbReference type="GO" id="GO:0060326">
    <property type="term" value="P:cell chemotaxis"/>
    <property type="evidence" value="ECO:0007669"/>
    <property type="project" value="TreeGrafter"/>
</dbReference>
<sequence>MAAAAAEEDTELRDLLVQTLESSGVLNKIKAELRAAVFLALEEQEKVENKAPLVNESLKSFLGTKDGRLVAGLVAEFLRFFNLDFTLAVFQPESSTLNGLDGRENLARDLGITEAESTVGGPLLLEVVRKCQQKKTAGGEVAPVLSDSQGPTSKSSDGRSSAHSIPNKAAENTQSDTSVSSGEGSKRSIHFLPNETKLDPQLENKDLNTKEKNDPVLDEDDVEGDSFFDDPVPKPERTYGWKTDANKAGGLASLSDAPALKSGLSSLTGAPLLKDSDNLDRNSVLKDLRLVNAKLGSLELGNGDDDEYADDFNSTSHRSEKSDISIGEEIDELSVGTEESNASDKPNLSQQEVDFPSGMSIAGSGHHKNQLPSIVLLPWELIGDIAPLIEGNTKKWNPESHKNIYAEINAKYHFERIQVNPVCTNKIKSSTFTRIETSPENSKAEKAIGGSREQANLGIPKTDPNSTDYPYDTDYVSQITSPCSKLEVRNFTKAFLPVAYSMICIIGIFGNIFVVMTFASYERTKSMTDVYLFNMAIADILFVLTLPLWAVNYAADEWIFGDFICKMARGIYAINFSCGMLLLAFISVDRYIAIVQATKSFKLRAKARAYSKVICLAVWISSILISSSSFLCSGSYSFSINETKEICDQKFDSMFESTMLKSLLLWLQVGFGFFIPFIFMIFCYTFIVKSLQQAQNSKRNKAIRVIVLIVAVFLVCQVPYNIVLLITAVNIGKIDKSCDSDKIMAYAKYTTEAVAFLHCCVNPVLYAFIGVKFRSYFVKIMKGLWCKSDKKDSKRSSRTNSDTYHSRQTSEILTDNGSSFTI</sequence>
<accession>A0A8K1GFB9</accession>
<dbReference type="InterPro" id="IPR001277">
    <property type="entry name" value="CXCR4/ACKR2"/>
</dbReference>
<dbReference type="OrthoDB" id="5970631at2759"/>
<dbReference type="InterPro" id="IPR050119">
    <property type="entry name" value="CCR1-9-like"/>
</dbReference>
<feature type="region of interest" description="Disordered" evidence="14">
    <location>
        <begin position="136"/>
        <end position="241"/>
    </location>
</feature>
<dbReference type="PANTHER" id="PTHR10489:SF611">
    <property type="entry name" value="C-C CHEMOKINE RECEPTOR TYPE 6"/>
    <property type="match status" value="1"/>
</dbReference>
<evidence type="ECO:0000256" key="14">
    <source>
        <dbReference type="SAM" id="MobiDB-lite"/>
    </source>
</evidence>
<keyword evidence="5" id="KW-0967">Endosome</keyword>
<dbReference type="PROSITE" id="PS50262">
    <property type="entry name" value="G_PROTEIN_RECEP_F1_2"/>
    <property type="match status" value="1"/>
</dbReference>
<dbReference type="InterPro" id="IPR006594">
    <property type="entry name" value="LisH"/>
</dbReference>
<dbReference type="InterPro" id="IPR000355">
    <property type="entry name" value="Chemokine_rcpt"/>
</dbReference>
<evidence type="ECO:0000256" key="8">
    <source>
        <dbReference type="ARBA" id="ARBA00023136"/>
    </source>
</evidence>
<evidence type="ECO:0000313" key="18">
    <source>
        <dbReference type="Proteomes" id="UP000796761"/>
    </source>
</evidence>
<dbReference type="GO" id="GO:0072679">
    <property type="term" value="P:thymocyte migration"/>
    <property type="evidence" value="ECO:0007669"/>
    <property type="project" value="TreeGrafter"/>
</dbReference>
<dbReference type="GO" id="GO:2000510">
    <property type="term" value="P:positive regulation of dendritic cell chemotaxis"/>
    <property type="evidence" value="ECO:0007669"/>
    <property type="project" value="TreeGrafter"/>
</dbReference>
<keyword evidence="11" id="KW-0325">Glycoprotein</keyword>
<dbReference type="InterPro" id="IPR000276">
    <property type="entry name" value="GPCR_Rhodpsn"/>
</dbReference>
<dbReference type="PANTHER" id="PTHR10489">
    <property type="entry name" value="CELL ADHESION MOLECULE"/>
    <property type="match status" value="1"/>
</dbReference>
<dbReference type="GO" id="GO:0006955">
    <property type="term" value="P:immune response"/>
    <property type="evidence" value="ECO:0007669"/>
    <property type="project" value="TreeGrafter"/>
</dbReference>
<dbReference type="InterPro" id="IPR018993">
    <property type="entry name" value="FOP_dimerisation-dom_N"/>
</dbReference>
<feature type="compositionally biased region" description="Polar residues" evidence="14">
    <location>
        <begin position="146"/>
        <end position="183"/>
    </location>
</feature>
<feature type="transmembrane region" description="Helical" evidence="15">
    <location>
        <begin position="570"/>
        <end position="588"/>
    </location>
</feature>
<evidence type="ECO:0000256" key="10">
    <source>
        <dbReference type="ARBA" id="ARBA00023170"/>
    </source>
</evidence>
<dbReference type="FunFam" id="1.20.1070.10:FF:000035">
    <property type="entry name" value="C-C chemokine receptor type 6"/>
    <property type="match status" value="1"/>
</dbReference>
<comment type="subcellular location">
    <subcellularLocation>
        <location evidence="2">Cell membrane</location>
        <topology evidence="2">Multi-pass membrane protein</topology>
    </subcellularLocation>
    <subcellularLocation>
        <location evidence="1">Early endosome</location>
    </subcellularLocation>
</comment>
<dbReference type="GO" id="GO:0016493">
    <property type="term" value="F:C-C chemokine receptor activity"/>
    <property type="evidence" value="ECO:0007669"/>
    <property type="project" value="TreeGrafter"/>
</dbReference>
<evidence type="ECO:0000256" key="11">
    <source>
        <dbReference type="ARBA" id="ARBA00023180"/>
    </source>
</evidence>
<dbReference type="PRINTS" id="PR00645">
    <property type="entry name" value="CXCCHMKINER4"/>
</dbReference>
<reference evidence="17" key="1">
    <citation type="submission" date="2019-04" db="EMBL/GenBank/DDBJ databases">
        <title>Genome assembly of Zosterops borbonicus 15179.</title>
        <authorList>
            <person name="Leroy T."/>
            <person name="Anselmetti Y."/>
            <person name="Tilak M.-K."/>
            <person name="Nabholz B."/>
        </authorList>
    </citation>
    <scope>NUCLEOTIDE SEQUENCE</scope>
    <source>
        <strain evidence="17">HGM_15179</strain>
        <tissue evidence="17">Muscle</tissue>
    </source>
</reference>
<comment type="caution">
    <text evidence="17">The sequence shown here is derived from an EMBL/GenBank/DDBJ whole genome shotgun (WGS) entry which is preliminary data.</text>
</comment>
<feature type="transmembrane region" description="Helical" evidence="15">
    <location>
        <begin position="705"/>
        <end position="729"/>
    </location>
</feature>
<feature type="domain" description="G-protein coupled receptors family 1 profile" evidence="16">
    <location>
        <begin position="510"/>
        <end position="766"/>
    </location>
</feature>
<keyword evidence="9" id="KW-1015">Disulfide bond</keyword>
<feature type="transmembrane region" description="Helical" evidence="15">
    <location>
        <begin position="531"/>
        <end position="550"/>
    </location>
</feature>
<dbReference type="AlphaFoldDB" id="A0A8K1GFB9"/>
<keyword evidence="10 13" id="KW-0675">Receptor</keyword>
<dbReference type="Gene3D" id="1.20.1070.10">
    <property type="entry name" value="Rhodopsin 7-helix transmembrane proteins"/>
    <property type="match status" value="1"/>
</dbReference>
<feature type="region of interest" description="Disordered" evidence="14">
    <location>
        <begin position="434"/>
        <end position="463"/>
    </location>
</feature>
<evidence type="ECO:0000313" key="17">
    <source>
        <dbReference type="EMBL" id="TRZ17158.1"/>
    </source>
</evidence>
<evidence type="ECO:0000256" key="15">
    <source>
        <dbReference type="SAM" id="Phobius"/>
    </source>
</evidence>
<feature type="transmembrane region" description="Helical" evidence="15">
    <location>
        <begin position="494"/>
        <end position="519"/>
    </location>
</feature>
<keyword evidence="8 15" id="KW-0472">Membrane</keyword>
<feature type="compositionally biased region" description="Basic and acidic residues" evidence="14">
    <location>
        <begin position="196"/>
        <end position="215"/>
    </location>
</feature>
<dbReference type="Pfam" id="PF09398">
    <property type="entry name" value="FOP_dimer"/>
    <property type="match status" value="1"/>
</dbReference>
<evidence type="ECO:0000259" key="16">
    <source>
        <dbReference type="PROSITE" id="PS50262"/>
    </source>
</evidence>
<evidence type="ECO:0000256" key="7">
    <source>
        <dbReference type="ARBA" id="ARBA00023040"/>
    </source>
</evidence>
<dbReference type="PROSITE" id="PS00237">
    <property type="entry name" value="G_PROTEIN_RECEP_F1_1"/>
    <property type="match status" value="1"/>
</dbReference>
<dbReference type="GO" id="GO:0005815">
    <property type="term" value="C:microtubule organizing center"/>
    <property type="evidence" value="ECO:0007669"/>
    <property type="project" value="InterPro"/>
</dbReference>
<evidence type="ECO:0000256" key="4">
    <source>
        <dbReference type="ARBA" id="ARBA00022692"/>
    </source>
</evidence>
<dbReference type="GO" id="GO:0007204">
    <property type="term" value="P:positive regulation of cytosolic calcium ion concentration"/>
    <property type="evidence" value="ECO:0007669"/>
    <property type="project" value="TreeGrafter"/>
</dbReference>